<feature type="region of interest" description="Disordered" evidence="1">
    <location>
        <begin position="1"/>
        <end position="32"/>
    </location>
</feature>
<evidence type="ECO:0000313" key="3">
    <source>
        <dbReference type="Proteomes" id="UP000270094"/>
    </source>
</evidence>
<organism evidence="2 3">
    <name type="scientific">Strongylus vulgaris</name>
    <name type="common">Blood worm</name>
    <dbReference type="NCBI Taxonomy" id="40348"/>
    <lineage>
        <taxon>Eukaryota</taxon>
        <taxon>Metazoa</taxon>
        <taxon>Ecdysozoa</taxon>
        <taxon>Nematoda</taxon>
        <taxon>Chromadorea</taxon>
        <taxon>Rhabditida</taxon>
        <taxon>Rhabditina</taxon>
        <taxon>Rhabditomorpha</taxon>
        <taxon>Strongyloidea</taxon>
        <taxon>Strongylidae</taxon>
        <taxon>Strongylus</taxon>
    </lineage>
</organism>
<evidence type="ECO:0000256" key="1">
    <source>
        <dbReference type="SAM" id="MobiDB-lite"/>
    </source>
</evidence>
<feature type="compositionally biased region" description="Basic and acidic residues" evidence="1">
    <location>
        <begin position="69"/>
        <end position="84"/>
    </location>
</feature>
<dbReference type="EMBL" id="UYYB01020634">
    <property type="protein sequence ID" value="VDM71487.1"/>
    <property type="molecule type" value="Genomic_DNA"/>
</dbReference>
<proteinExistence type="predicted"/>
<keyword evidence="3" id="KW-1185">Reference proteome</keyword>
<accession>A0A3P7J532</accession>
<dbReference type="AlphaFoldDB" id="A0A3P7J532"/>
<protein>
    <submittedName>
        <fullName evidence="2">Uncharacterized protein</fullName>
    </submittedName>
</protein>
<sequence length="114" mass="13736">MKTEVSDAISNDIDEDEEALPLPTESELDDTFDETRRRLNEEMREEDERLQQLLADEEAEMISDDDETKEEREEQRRKERERNRMERFVHIVQPLTVQFTRTLKPHFQKRKGAS</sequence>
<dbReference type="Proteomes" id="UP000270094">
    <property type="component" value="Unassembled WGS sequence"/>
</dbReference>
<dbReference type="OrthoDB" id="5875402at2759"/>
<feature type="compositionally biased region" description="Acidic residues" evidence="1">
    <location>
        <begin position="55"/>
        <end position="68"/>
    </location>
</feature>
<reference evidence="2 3" key="1">
    <citation type="submission" date="2018-11" db="EMBL/GenBank/DDBJ databases">
        <authorList>
            <consortium name="Pathogen Informatics"/>
        </authorList>
    </citation>
    <scope>NUCLEOTIDE SEQUENCE [LARGE SCALE GENOMIC DNA]</scope>
</reference>
<feature type="region of interest" description="Disordered" evidence="1">
    <location>
        <begin position="55"/>
        <end position="84"/>
    </location>
</feature>
<gene>
    <name evidence="2" type="ORF">SVUK_LOCUS6485</name>
</gene>
<name>A0A3P7J532_STRVU</name>
<evidence type="ECO:0000313" key="2">
    <source>
        <dbReference type="EMBL" id="VDM71487.1"/>
    </source>
</evidence>